<dbReference type="PANTHER" id="PTHR30332">
    <property type="entry name" value="PROBABLE GENERAL SECRETION PATHWAY PROTEIN D"/>
    <property type="match status" value="1"/>
</dbReference>
<keyword evidence="6" id="KW-0732">Signal</keyword>
<dbReference type="Proteomes" id="UP000192907">
    <property type="component" value="Unassembled WGS sequence"/>
</dbReference>
<dbReference type="InterPro" id="IPR038591">
    <property type="entry name" value="NolW-like_sf"/>
</dbReference>
<dbReference type="NCBIfam" id="TIGR02517">
    <property type="entry name" value="type_II_gspD"/>
    <property type="match status" value="1"/>
</dbReference>
<dbReference type="InterPro" id="IPR004846">
    <property type="entry name" value="T2SS/T3SS_dom"/>
</dbReference>
<dbReference type="Pfam" id="PF03958">
    <property type="entry name" value="Secretin_N"/>
    <property type="match status" value="3"/>
</dbReference>
<dbReference type="GO" id="GO:0015628">
    <property type="term" value="P:protein secretion by the type II secretion system"/>
    <property type="evidence" value="ECO:0007669"/>
    <property type="project" value="InterPro"/>
</dbReference>
<evidence type="ECO:0000259" key="14">
    <source>
        <dbReference type="Pfam" id="PF21305"/>
    </source>
</evidence>
<dbReference type="AlphaFoldDB" id="A0A1Y6BDK2"/>
<dbReference type="InterPro" id="IPR005644">
    <property type="entry name" value="NolW-like"/>
</dbReference>
<feature type="region of interest" description="Disordered" evidence="11">
    <location>
        <begin position="722"/>
        <end position="788"/>
    </location>
</feature>
<evidence type="ECO:0000256" key="8">
    <source>
        <dbReference type="ARBA" id="ARBA00023136"/>
    </source>
</evidence>
<dbReference type="EMBL" id="FWZT01000002">
    <property type="protein sequence ID" value="SME95423.1"/>
    <property type="molecule type" value="Genomic_DNA"/>
</dbReference>
<evidence type="ECO:0000256" key="1">
    <source>
        <dbReference type="ARBA" id="ARBA00004442"/>
    </source>
</evidence>
<dbReference type="GO" id="GO:0009279">
    <property type="term" value="C:cell outer membrane"/>
    <property type="evidence" value="ECO:0007669"/>
    <property type="project" value="UniProtKB-SubCell"/>
</dbReference>
<dbReference type="Gene3D" id="3.30.1370.120">
    <property type="match status" value="3"/>
</dbReference>
<protein>
    <submittedName>
        <fullName evidence="15">General secretion pathway protein D</fullName>
    </submittedName>
</protein>
<keyword evidence="8" id="KW-0472">Membrane</keyword>
<keyword evidence="9" id="KW-0998">Cell outer membrane</keyword>
<dbReference type="InterPro" id="IPR013356">
    <property type="entry name" value="T2SS_GspD"/>
</dbReference>
<gene>
    <name evidence="15" type="ORF">SAMN06296036_102213</name>
</gene>
<dbReference type="PRINTS" id="PR00811">
    <property type="entry name" value="BCTERIALGSPD"/>
</dbReference>
<feature type="compositionally biased region" description="Acidic residues" evidence="11">
    <location>
        <begin position="770"/>
        <end position="788"/>
    </location>
</feature>
<keyword evidence="4" id="KW-1134">Transmembrane beta strand</keyword>
<dbReference type="InterPro" id="IPR050810">
    <property type="entry name" value="Bact_Secretion_Sys_Channel"/>
</dbReference>
<evidence type="ECO:0000256" key="6">
    <source>
        <dbReference type="ARBA" id="ARBA00022729"/>
    </source>
</evidence>
<comment type="subcellular location">
    <subcellularLocation>
        <location evidence="1 10">Cell outer membrane</location>
    </subcellularLocation>
</comment>
<evidence type="ECO:0000256" key="9">
    <source>
        <dbReference type="ARBA" id="ARBA00023237"/>
    </source>
</evidence>
<feature type="domain" description="Type II/III secretion system secretin-like" evidence="12">
    <location>
        <begin position="493"/>
        <end position="654"/>
    </location>
</feature>
<dbReference type="PANTHER" id="PTHR30332:SF24">
    <property type="entry name" value="SECRETIN GSPD-RELATED"/>
    <property type="match status" value="1"/>
</dbReference>
<evidence type="ECO:0000313" key="16">
    <source>
        <dbReference type="Proteomes" id="UP000192907"/>
    </source>
</evidence>
<feature type="compositionally biased region" description="Basic residues" evidence="11">
    <location>
        <begin position="326"/>
        <end position="336"/>
    </location>
</feature>
<name>A0A1Y6BDK2_9BACT</name>
<evidence type="ECO:0000256" key="2">
    <source>
        <dbReference type="ARBA" id="ARBA00006980"/>
    </source>
</evidence>
<sequence length="788" mass="85579">MRRAKTLRGFGEVSVIKIAVLIFTLSLGFQVFAQGQDRPGADGVPEGQELVSIDFPEPTDIKDIIRAVALWTGKNVILGKGVNGKVQMISPRKVTKEEAYQAFLSALNVLGLTTVETGKVIKILPTRNALKGNLRIYQGTSWAPRTDKLITQIVPLKYIDAKQIQTTLSRIVSTNSMIAYQPTNTLIISDTGYKVRRILQIVELLDVAGQQPKVALVPIRYGDAKSISSKVSEILKASAGSGSKKGKAQFRTYKITVDERSNSVVIFGPPRTIQDVKDLVRKFDFPIDDPSNQAAIRVRFLDYADAKKLATTLSSLAQGANDRSRSRTIGRVRRTTRSTNTKNEDNSSAPVADLGDNVKITADESSNSLLITGSRAAYETINSIVRKLDRRRAQVYVEADILDVNLSNNLNFGTSILFGKASDGTVQSYGWQGKNMAPIIAAGDGENTSLDIAAKQGIAEALGRDFTIGVLAAQTVEIPGIGDVRPGGLISMLKADGNTRVLASPHLLTSNNETAKIVVGSKIFYKTAKTSATIGAGAIEDVKDVDADLSLEMKPNVAHSGNYVTLKLDLEANEGSIDANTNLPNISKRQTSQLVTVKNGQTAVISGLVKRREEESFQKIPLLGDIPILGWLFRNSTISKATTSLMIFLTPHVVFGANDLAAIYEKKVEQRDELLRSAFGFDEDDAFYRALPTKKDGVYQADAQDAMEEEQRRQFLKDLQEEMGVGEGGDERQDDAPTREELETPTPVPVPLDSDGGDGGEARLSPAEIDPPEPVDPPEDPIIPDDQD</sequence>
<keyword evidence="5" id="KW-0812">Transmembrane</keyword>
<evidence type="ECO:0000256" key="11">
    <source>
        <dbReference type="SAM" id="MobiDB-lite"/>
    </source>
</evidence>
<dbReference type="InterPro" id="IPR049371">
    <property type="entry name" value="GspD-like_N0"/>
</dbReference>
<feature type="compositionally biased region" description="Basic and acidic residues" evidence="11">
    <location>
        <begin position="729"/>
        <end position="742"/>
    </location>
</feature>
<reference evidence="16" key="1">
    <citation type="submission" date="2017-04" db="EMBL/GenBank/DDBJ databases">
        <authorList>
            <person name="Varghese N."/>
            <person name="Submissions S."/>
        </authorList>
    </citation>
    <scope>NUCLEOTIDE SEQUENCE [LARGE SCALE GENOMIC DNA]</scope>
    <source>
        <strain evidence="16">RKEM611</strain>
    </source>
</reference>
<evidence type="ECO:0000256" key="10">
    <source>
        <dbReference type="RuleBase" id="RU004004"/>
    </source>
</evidence>
<evidence type="ECO:0000313" key="15">
    <source>
        <dbReference type="EMBL" id="SME95423.1"/>
    </source>
</evidence>
<dbReference type="InterPro" id="IPR001775">
    <property type="entry name" value="GspD/PilQ"/>
</dbReference>
<feature type="region of interest" description="Disordered" evidence="11">
    <location>
        <begin position="320"/>
        <end position="351"/>
    </location>
</feature>
<proteinExistence type="inferred from homology"/>
<keyword evidence="16" id="KW-1185">Reference proteome</keyword>
<keyword evidence="7" id="KW-0653">Protein transport</keyword>
<evidence type="ECO:0000256" key="4">
    <source>
        <dbReference type="ARBA" id="ARBA00022452"/>
    </source>
</evidence>
<feature type="domain" description="NolW-like" evidence="13">
    <location>
        <begin position="151"/>
        <end position="211"/>
    </location>
</feature>
<accession>A0A1Y6BDK2</accession>
<evidence type="ECO:0000256" key="3">
    <source>
        <dbReference type="ARBA" id="ARBA00022448"/>
    </source>
</evidence>
<organism evidence="15 16">
    <name type="scientific">Pseudobacteriovorax antillogorgiicola</name>
    <dbReference type="NCBI Taxonomy" id="1513793"/>
    <lineage>
        <taxon>Bacteria</taxon>
        <taxon>Pseudomonadati</taxon>
        <taxon>Bdellovibrionota</taxon>
        <taxon>Oligoflexia</taxon>
        <taxon>Oligoflexales</taxon>
        <taxon>Pseudobacteriovoracaceae</taxon>
        <taxon>Pseudobacteriovorax</taxon>
    </lineage>
</organism>
<evidence type="ECO:0000256" key="5">
    <source>
        <dbReference type="ARBA" id="ARBA00022692"/>
    </source>
</evidence>
<evidence type="ECO:0000259" key="13">
    <source>
        <dbReference type="Pfam" id="PF03958"/>
    </source>
</evidence>
<feature type="domain" description="GspD-like N0" evidence="14">
    <location>
        <begin position="59"/>
        <end position="123"/>
    </location>
</feature>
<dbReference type="Pfam" id="PF21305">
    <property type="entry name" value="type_II_gspD_N0"/>
    <property type="match status" value="1"/>
</dbReference>
<evidence type="ECO:0000256" key="7">
    <source>
        <dbReference type="ARBA" id="ARBA00022927"/>
    </source>
</evidence>
<dbReference type="OrthoDB" id="9775455at2"/>
<evidence type="ECO:0000259" key="12">
    <source>
        <dbReference type="Pfam" id="PF00263"/>
    </source>
</evidence>
<comment type="similarity">
    <text evidence="2">Belongs to the bacterial secretin family. GSP D subfamily.</text>
</comment>
<keyword evidence="3 10" id="KW-0813">Transport</keyword>
<dbReference type="STRING" id="1513793.SAMN06296036_102213"/>
<feature type="domain" description="NolW-like" evidence="13">
    <location>
        <begin position="301"/>
        <end position="394"/>
    </location>
</feature>
<dbReference type="Pfam" id="PF00263">
    <property type="entry name" value="Secretin"/>
    <property type="match status" value="1"/>
</dbReference>
<dbReference type="GO" id="GO:0015627">
    <property type="term" value="C:type II protein secretion system complex"/>
    <property type="evidence" value="ECO:0007669"/>
    <property type="project" value="InterPro"/>
</dbReference>
<feature type="domain" description="NolW-like" evidence="13">
    <location>
        <begin position="215"/>
        <end position="286"/>
    </location>
</feature>